<keyword evidence="2" id="KW-0964">Secreted</keyword>
<dbReference type="GO" id="GO:0005576">
    <property type="term" value="C:extracellular region"/>
    <property type="evidence" value="ECO:0007669"/>
    <property type="project" value="UniProtKB-SubCell"/>
</dbReference>
<dbReference type="InterPro" id="IPR001343">
    <property type="entry name" value="Hemolysn_Ca-bd"/>
</dbReference>
<dbReference type="EMBL" id="QGDJ01000028">
    <property type="protein sequence ID" value="PWJ09848.1"/>
    <property type="molecule type" value="Genomic_DNA"/>
</dbReference>
<name>A0A2Y9BC86_9RHOB</name>
<reference evidence="4 6" key="1">
    <citation type="submission" date="2016-10" db="EMBL/GenBank/DDBJ databases">
        <authorList>
            <person name="Cai Z."/>
        </authorList>
    </citation>
    <scope>NUCLEOTIDE SEQUENCE [LARGE SCALE GENOMIC DNA]</scope>
    <source>
        <strain evidence="4 6">DSM 25227</strain>
    </source>
</reference>
<sequence>MATYTLDGLLVRETDDSRILGVESSSFSFIVPDFETDLLTTIREFTEEGEPLLNLVIADNDIRLGDRSIYDIAELDFAIATVDWNFGGEQGRSVVFNAFENETNFSHIFTIGGVPLPASAFETPAAVEAFLLSAEIAPPQFGSGFGPGEPIDLTALPDVIVNNSEFVVDNRNDSEPDRTYSLGIDDDTFRAGIGNDTVDGGDGFDTLQYEFTGGGIRANLTDAPREGLAPGEVQKLNGTDRVSSFENLLATNQSDRIFLPDGAGFVFNRAGDDYVEGDAGDTLFVSGSGEDTLIGGADDDVMIFEDDGFDGAGEAYQGIVLTMTGAGEGTVVDGWGFTDTFSGFARFEGGALDDIFVGAGGRDLFAGNLGADDMSGGGGNDTLLGGEGDDLLDGGLGRDVMEGGVGDDVYRVDDRRDVVVENSGEGIDRIEATSDVVLGSSEIEVVELSGGAVRVTGNGFATEMIGSDRGNILIGGGGGDTLEGGGGNDTFAFLIDDAAGAARIVDFEAGDRLALDDRFFGLGDAGIDVRAVTQQQISNAVRNGLVEYDGRSGALSIDADGRRGPEEAELVVTIEGGGRLGPDELLLF</sequence>
<keyword evidence="5" id="KW-1185">Reference proteome</keyword>
<evidence type="ECO:0000256" key="2">
    <source>
        <dbReference type="ARBA" id="ARBA00022525"/>
    </source>
</evidence>
<dbReference type="AlphaFoldDB" id="A0A2Y9BC86"/>
<protein>
    <submittedName>
        <fullName evidence="3">Ca2+-binding RTX toxin-like protein</fullName>
    </submittedName>
    <submittedName>
        <fullName evidence="4">Ca2+-binding protein, RTX toxin-related</fullName>
    </submittedName>
</protein>
<evidence type="ECO:0000313" key="3">
    <source>
        <dbReference type="EMBL" id="PWJ09848.1"/>
    </source>
</evidence>
<proteinExistence type="predicted"/>
<organism evidence="4 6">
    <name type="scientific">Jannaschia seohaensis</name>
    <dbReference type="NCBI Taxonomy" id="475081"/>
    <lineage>
        <taxon>Bacteria</taxon>
        <taxon>Pseudomonadati</taxon>
        <taxon>Pseudomonadota</taxon>
        <taxon>Alphaproteobacteria</taxon>
        <taxon>Rhodobacterales</taxon>
        <taxon>Roseobacteraceae</taxon>
        <taxon>Jannaschia</taxon>
    </lineage>
</organism>
<dbReference type="PANTHER" id="PTHR38340">
    <property type="entry name" value="S-LAYER PROTEIN"/>
    <property type="match status" value="1"/>
</dbReference>
<dbReference type="PRINTS" id="PR00313">
    <property type="entry name" value="CABNDNGRPT"/>
</dbReference>
<dbReference type="EMBL" id="UETC01000028">
    <property type="protein sequence ID" value="SSA51929.1"/>
    <property type="molecule type" value="Genomic_DNA"/>
</dbReference>
<dbReference type="RefSeq" id="WP_109566602.1">
    <property type="nucleotide sequence ID" value="NZ_QGDJ01000028.1"/>
</dbReference>
<gene>
    <name evidence="3" type="ORF">BCF38_1289</name>
    <name evidence="4" type="ORF">SAMN05421539_1289</name>
</gene>
<reference evidence="3 5" key="2">
    <citation type="submission" date="2018-03" db="EMBL/GenBank/DDBJ databases">
        <title>Genomic Encyclopedia of Archaeal and Bacterial Type Strains, Phase II (KMG-II): from individual species to whole genera.</title>
        <authorList>
            <person name="Goeker M."/>
        </authorList>
    </citation>
    <scope>NUCLEOTIDE SEQUENCE [LARGE SCALE GENOMIC DNA]</scope>
    <source>
        <strain evidence="3 5">DSM 25227</strain>
    </source>
</reference>
<accession>A0A2Y9BC86</accession>
<evidence type="ECO:0000313" key="6">
    <source>
        <dbReference type="Proteomes" id="UP000251571"/>
    </source>
</evidence>
<dbReference type="SUPFAM" id="SSF51120">
    <property type="entry name" value="beta-Roll"/>
    <property type="match status" value="3"/>
</dbReference>
<comment type="subcellular location">
    <subcellularLocation>
        <location evidence="1">Secreted</location>
    </subcellularLocation>
</comment>
<evidence type="ECO:0000313" key="5">
    <source>
        <dbReference type="Proteomes" id="UP000245839"/>
    </source>
</evidence>
<evidence type="ECO:0000256" key="1">
    <source>
        <dbReference type="ARBA" id="ARBA00004613"/>
    </source>
</evidence>
<dbReference type="PANTHER" id="PTHR38340:SF1">
    <property type="entry name" value="S-LAYER PROTEIN"/>
    <property type="match status" value="1"/>
</dbReference>
<dbReference type="InterPro" id="IPR050557">
    <property type="entry name" value="RTX_toxin/Mannuronan_C5-epim"/>
</dbReference>
<dbReference type="Gene3D" id="2.150.10.10">
    <property type="entry name" value="Serralysin-like metalloprotease, C-terminal"/>
    <property type="match status" value="2"/>
</dbReference>
<dbReference type="GO" id="GO:0005509">
    <property type="term" value="F:calcium ion binding"/>
    <property type="evidence" value="ECO:0007669"/>
    <property type="project" value="InterPro"/>
</dbReference>
<dbReference type="InterPro" id="IPR011049">
    <property type="entry name" value="Serralysin-like_metalloprot_C"/>
</dbReference>
<evidence type="ECO:0000313" key="4">
    <source>
        <dbReference type="EMBL" id="SSA51929.1"/>
    </source>
</evidence>
<dbReference type="InterPro" id="IPR018511">
    <property type="entry name" value="Hemolysin-typ_Ca-bd_CS"/>
</dbReference>
<dbReference type="Pfam" id="PF00353">
    <property type="entry name" value="HemolysinCabind"/>
    <property type="match status" value="4"/>
</dbReference>
<dbReference type="Proteomes" id="UP000251571">
    <property type="component" value="Unassembled WGS sequence"/>
</dbReference>
<dbReference type="PROSITE" id="PS00330">
    <property type="entry name" value="HEMOLYSIN_CALCIUM"/>
    <property type="match status" value="1"/>
</dbReference>
<dbReference type="OrthoDB" id="7661352at2"/>
<dbReference type="Proteomes" id="UP000245839">
    <property type="component" value="Unassembled WGS sequence"/>
</dbReference>